<name>A0A7H0ICW3_9ACTN</name>
<protein>
    <submittedName>
        <fullName evidence="1">DUF393 domain-containing protein</fullName>
    </submittedName>
</protein>
<reference evidence="1 2" key="1">
    <citation type="submission" date="2020-08" db="EMBL/GenBank/DDBJ databases">
        <title>A novel species.</title>
        <authorList>
            <person name="Gao J."/>
        </authorList>
    </citation>
    <scope>NUCLEOTIDE SEQUENCE [LARGE SCALE GENOMIC DNA]</scope>
    <source>
        <strain evidence="1 2">CRXT-G-22</strain>
    </source>
</reference>
<dbReference type="Proteomes" id="UP000516052">
    <property type="component" value="Chromosome"/>
</dbReference>
<dbReference type="Pfam" id="PF04134">
    <property type="entry name" value="DCC1-like"/>
    <property type="match status" value="1"/>
</dbReference>
<dbReference type="AlphaFoldDB" id="A0A7H0ICW3"/>
<dbReference type="GO" id="GO:0015035">
    <property type="term" value="F:protein-disulfide reductase activity"/>
    <property type="evidence" value="ECO:0007669"/>
    <property type="project" value="InterPro"/>
</dbReference>
<dbReference type="InterPro" id="IPR007263">
    <property type="entry name" value="DCC1-like"/>
</dbReference>
<evidence type="ECO:0000313" key="2">
    <source>
        <dbReference type="Proteomes" id="UP000516052"/>
    </source>
</evidence>
<organism evidence="1 2">
    <name type="scientific">Streptomyces roseirectus</name>
    <dbReference type="NCBI Taxonomy" id="2768066"/>
    <lineage>
        <taxon>Bacteria</taxon>
        <taxon>Bacillati</taxon>
        <taxon>Actinomycetota</taxon>
        <taxon>Actinomycetes</taxon>
        <taxon>Kitasatosporales</taxon>
        <taxon>Streptomycetaceae</taxon>
        <taxon>Streptomyces</taxon>
    </lineage>
</organism>
<proteinExistence type="predicted"/>
<accession>A0A7H0ICW3</accession>
<gene>
    <name evidence="1" type="ORF">IAG44_15080</name>
</gene>
<dbReference type="EMBL" id="CP060828">
    <property type="protein sequence ID" value="QNP70629.1"/>
    <property type="molecule type" value="Genomic_DNA"/>
</dbReference>
<dbReference type="RefSeq" id="WP_187747639.1">
    <property type="nucleotide sequence ID" value="NZ_CP060828.1"/>
</dbReference>
<sequence length="143" mass="14863">MNATATAAADRDAHGVPVRGLTVLYDADCGLCTALSGWLARQPQLVPLDLVPAGSDAARARCPDLDHGATLDEITVVGDGGQVYRGAAAWVVVLWALRGRRTLAHRLATPSGTRLARGMVLAAAKLRERGRVYVCDGGSCATG</sequence>
<dbReference type="KEGG" id="sroi:IAG44_15080"/>
<evidence type="ECO:0000313" key="1">
    <source>
        <dbReference type="EMBL" id="QNP70629.1"/>
    </source>
</evidence>
<keyword evidence="2" id="KW-1185">Reference proteome</keyword>